<name>A0A7L4YL65_9ACTN</name>
<comment type="similarity">
    <text evidence="1">Belongs to the Rv0495c family.</text>
</comment>
<dbReference type="EMBL" id="CP047156">
    <property type="protein sequence ID" value="QHB99807.1"/>
    <property type="molecule type" value="Genomic_DNA"/>
</dbReference>
<dbReference type="RefSeq" id="WP_159543730.1">
    <property type="nucleotide sequence ID" value="NZ_CP047156.1"/>
</dbReference>
<evidence type="ECO:0000313" key="2">
    <source>
        <dbReference type="EMBL" id="QHB99807.1"/>
    </source>
</evidence>
<sequence length="269" mass="30133">MANEHPDAPRGGDQVDEVGLDFAREWIEFFDPDNPEHLIRADLTWLTSRWTCIFAAGCHGIIAGRADQGCCNHGAYFSDDDDRKRVKRYVALLTPDNWANHPGRAVRKSDWIETDELEGEQRPKTKTVDGVCVFHNPLGSEAGYGCALHNLAGTLGKHPLETKPDVCWQLPVRRTQEWITRPDDSQILLSTIEEYDRRGWGEGGLDLDWYCTSSPEAHVGAEPLYLTYGPELTELLGEAAYRQLVEYAEARLDAGLIAEHPATSASEDR</sequence>
<organism evidence="2 3">
    <name type="scientific">Epidermidibacterium keratini</name>
    <dbReference type="NCBI Taxonomy" id="1891644"/>
    <lineage>
        <taxon>Bacteria</taxon>
        <taxon>Bacillati</taxon>
        <taxon>Actinomycetota</taxon>
        <taxon>Actinomycetes</taxon>
        <taxon>Sporichthyales</taxon>
        <taxon>Sporichthyaceae</taxon>
        <taxon>Epidermidibacterium</taxon>
    </lineage>
</organism>
<evidence type="ECO:0000313" key="3">
    <source>
        <dbReference type="Proteomes" id="UP000463857"/>
    </source>
</evidence>
<dbReference type="InParanoid" id="A0A7L4YL65"/>
<dbReference type="OrthoDB" id="3394274at2"/>
<evidence type="ECO:0000256" key="1">
    <source>
        <dbReference type="ARBA" id="ARBA00093770"/>
    </source>
</evidence>
<dbReference type="InterPro" id="IPR021458">
    <property type="entry name" value="Rv0495c"/>
</dbReference>
<evidence type="ECO:0008006" key="4">
    <source>
        <dbReference type="Google" id="ProtNLM"/>
    </source>
</evidence>
<dbReference type="Proteomes" id="UP000463857">
    <property type="component" value="Chromosome"/>
</dbReference>
<dbReference type="KEGG" id="eke:EK0264_05610"/>
<reference evidence="2 3" key="1">
    <citation type="journal article" date="2018" name="Int. J. Syst. Evol. Microbiol.">
        <title>Epidermidibacterium keratini gen. nov., sp. nov., a member of the family Sporichthyaceae, isolated from keratin epidermis.</title>
        <authorList>
            <person name="Lee D.G."/>
            <person name="Trujillo M.E."/>
            <person name="Kang S."/>
            <person name="Nam J.J."/>
            <person name="Kim Y.J."/>
        </authorList>
    </citation>
    <scope>NUCLEOTIDE SEQUENCE [LARGE SCALE GENOMIC DNA]</scope>
    <source>
        <strain evidence="2 3">EPI-7</strain>
    </source>
</reference>
<proteinExistence type="inferred from homology"/>
<dbReference type="Pfam" id="PF11307">
    <property type="entry name" value="DUF3109"/>
    <property type="match status" value="1"/>
</dbReference>
<keyword evidence="3" id="KW-1185">Reference proteome</keyword>
<accession>A0A7L4YL65</accession>
<gene>
    <name evidence="2" type="ORF">EK0264_05610</name>
</gene>
<dbReference type="AlphaFoldDB" id="A0A7L4YL65"/>
<protein>
    <recommendedName>
        <fullName evidence="4">DUF3109 family protein</fullName>
    </recommendedName>
</protein>